<dbReference type="InterPro" id="IPR051439">
    <property type="entry name" value="XlnR/Xlr1"/>
</dbReference>
<dbReference type="CDD" id="cd00067">
    <property type="entry name" value="GAL4"/>
    <property type="match status" value="1"/>
</dbReference>
<keyword evidence="1" id="KW-0479">Metal-binding</keyword>
<dbReference type="PROSITE" id="PS50048">
    <property type="entry name" value="ZN2_CY6_FUNGAL_2"/>
    <property type="match status" value="1"/>
</dbReference>
<gene>
    <name evidence="12" type="ORF">P8C59_009263</name>
</gene>
<keyword evidence="5" id="KW-0010">Activator</keyword>
<dbReference type="GO" id="GO:0000981">
    <property type="term" value="F:DNA-binding transcription factor activity, RNA polymerase II-specific"/>
    <property type="evidence" value="ECO:0007669"/>
    <property type="project" value="InterPro"/>
</dbReference>
<comment type="caution">
    <text evidence="12">The sequence shown here is derived from an EMBL/GenBank/DDBJ whole genome shotgun (WGS) entry which is preliminary data.</text>
</comment>
<feature type="compositionally biased region" description="Polar residues" evidence="9">
    <location>
        <begin position="664"/>
        <end position="677"/>
    </location>
</feature>
<dbReference type="PROSITE" id="PS00463">
    <property type="entry name" value="ZN2_CY6_FUNGAL_1"/>
    <property type="match status" value="1"/>
</dbReference>
<keyword evidence="10" id="KW-0812">Transmembrane</keyword>
<dbReference type="GO" id="GO:0006351">
    <property type="term" value="P:DNA-templated transcription"/>
    <property type="evidence" value="ECO:0007669"/>
    <property type="project" value="InterPro"/>
</dbReference>
<organism evidence="12 13">
    <name type="scientific">Phyllachora maydis</name>
    <dbReference type="NCBI Taxonomy" id="1825666"/>
    <lineage>
        <taxon>Eukaryota</taxon>
        <taxon>Fungi</taxon>
        <taxon>Dikarya</taxon>
        <taxon>Ascomycota</taxon>
        <taxon>Pezizomycotina</taxon>
        <taxon>Sordariomycetes</taxon>
        <taxon>Sordariomycetidae</taxon>
        <taxon>Phyllachorales</taxon>
        <taxon>Phyllachoraceae</taxon>
        <taxon>Phyllachora</taxon>
    </lineage>
</organism>
<feature type="region of interest" description="Disordered" evidence="9">
    <location>
        <begin position="172"/>
        <end position="235"/>
    </location>
</feature>
<feature type="transmembrane region" description="Helical" evidence="10">
    <location>
        <begin position="768"/>
        <end position="788"/>
    </location>
</feature>
<evidence type="ECO:0000256" key="10">
    <source>
        <dbReference type="SAM" id="Phobius"/>
    </source>
</evidence>
<keyword evidence="3" id="KW-0805">Transcription regulation</keyword>
<dbReference type="InterPro" id="IPR007219">
    <property type="entry name" value="XnlR_reg_dom"/>
</dbReference>
<keyword evidence="6" id="KW-0804">Transcription</keyword>
<feature type="compositionally biased region" description="Polar residues" evidence="9">
    <location>
        <begin position="188"/>
        <end position="197"/>
    </location>
</feature>
<accession>A0AAD9IDS7</accession>
<feature type="domain" description="Zn(2)-C6 fungal-type" evidence="11">
    <location>
        <begin position="138"/>
        <end position="167"/>
    </location>
</feature>
<evidence type="ECO:0000256" key="5">
    <source>
        <dbReference type="ARBA" id="ARBA00023159"/>
    </source>
</evidence>
<keyword evidence="4" id="KW-0238">DNA-binding</keyword>
<dbReference type="GO" id="GO:0003677">
    <property type="term" value="F:DNA binding"/>
    <property type="evidence" value="ECO:0007669"/>
    <property type="project" value="UniProtKB-KW"/>
</dbReference>
<evidence type="ECO:0000313" key="12">
    <source>
        <dbReference type="EMBL" id="KAK2075110.1"/>
    </source>
</evidence>
<evidence type="ECO:0000259" key="11">
    <source>
        <dbReference type="PROSITE" id="PS50048"/>
    </source>
</evidence>
<dbReference type="CDD" id="cd12148">
    <property type="entry name" value="fungal_TF_MHR"/>
    <property type="match status" value="1"/>
</dbReference>
<protein>
    <recommendedName>
        <fullName evidence="11">Zn(2)-C6 fungal-type domain-containing protein</fullName>
    </recommendedName>
</protein>
<keyword evidence="10" id="KW-1133">Transmembrane helix</keyword>
<evidence type="ECO:0000256" key="6">
    <source>
        <dbReference type="ARBA" id="ARBA00023163"/>
    </source>
</evidence>
<dbReference type="SUPFAM" id="SSF57701">
    <property type="entry name" value="Zn2/Cys6 DNA-binding domain"/>
    <property type="match status" value="1"/>
</dbReference>
<dbReference type="Proteomes" id="UP001217918">
    <property type="component" value="Unassembled WGS sequence"/>
</dbReference>
<evidence type="ECO:0000256" key="1">
    <source>
        <dbReference type="ARBA" id="ARBA00022723"/>
    </source>
</evidence>
<dbReference type="Gene3D" id="4.10.240.10">
    <property type="entry name" value="Zn(2)-C6 fungal-type DNA-binding domain"/>
    <property type="match status" value="1"/>
</dbReference>
<evidence type="ECO:0000256" key="2">
    <source>
        <dbReference type="ARBA" id="ARBA00022833"/>
    </source>
</evidence>
<dbReference type="InterPro" id="IPR036864">
    <property type="entry name" value="Zn2-C6_fun-type_DNA-bd_sf"/>
</dbReference>
<evidence type="ECO:0000313" key="13">
    <source>
        <dbReference type="Proteomes" id="UP001217918"/>
    </source>
</evidence>
<reference evidence="12" key="1">
    <citation type="journal article" date="2023" name="Mol. Plant Microbe Interact.">
        <title>Elucidating the Obligate Nature and Biological Capacity of an Invasive Fungal Corn Pathogen.</title>
        <authorList>
            <person name="MacCready J.S."/>
            <person name="Roggenkamp E.M."/>
            <person name="Gdanetz K."/>
            <person name="Chilvers M.I."/>
        </authorList>
    </citation>
    <scope>NUCLEOTIDE SEQUENCE</scope>
    <source>
        <strain evidence="12">PM02</strain>
    </source>
</reference>
<dbReference type="AlphaFoldDB" id="A0AAD9IDS7"/>
<dbReference type="SMART" id="SM00066">
    <property type="entry name" value="GAL4"/>
    <property type="match status" value="1"/>
</dbReference>
<comment type="similarity">
    <text evidence="8">Belongs to the xlnR/xlr1 family.</text>
</comment>
<keyword evidence="2" id="KW-0862">Zinc</keyword>
<sequence>MIETVCVVRGRPRITEKASLLPVPSFLRPFFPAPPQTRTRGLCYPKLSRRCCVTRHPFIHMVPESHINAGASGILAYPDTTSPQSPAIHSWAPATDSMFWKMEDSVEMEMEDRDGMCSPQDDNEYMEHARPRKRTRRACDKCSSSRTRCDGERPCRRCEDYGYKCHYDQQPLLSRTRDSPPELPAASASDTSASYPSPANGVHGQVHTPVVQRSTSFGSNVPAGQARDRSSFSTSTAVTESVPELQQANFLFQAPSSDCRYRCLEPVLPYLRDILPASVACDLLDVYLTEPGSSLFKCASPYILTRVFRKQSLLHPTHPRLLTPALLATMLWTAAQTADIVMLHVPGSRSKITNALYDLATSLISDRDPDRWRRIHGGLCAEKEQPQAFTFSSALPPTTATNEPAGVIDDVLTFILLSIAVSGGDFKTDCFKWWNKATRLAVSLRLNREDEHCSGSLAPCVNPLCSCRKDRGYDSMAEVEAKEERRRVFWLLYCLDRHLALSFNTIIFMPDCYCEIYVPLPEAVWENLDAMSPSDLPPRVLGPPTVVTGTGFFEYFLPLMAILGDIIEVHHRRQHPRLGQLNDSGAVAVITELLNNCERSLEQLACEAETPNEYAAVTATPIAASVKEMLTGALPHAHHHSLPPTPIVPINPHGALGGGPRTGNPLTASNPLMSGNPLTGGGGGGSGPSSPPRALQDRSRLQLVTAYSMHILHVLHVLLHGKWDAISMLDNDNDDWITTGQFHDCASHAIAASQAVEDILQFDPELTFMPYLFGIYLLHGSFILLLFADRMPQLGPNQSVEQACETIIRAHEVCVVTLSTEFQKNFRKVLRSTLYSLQRG</sequence>
<keyword evidence="7" id="KW-0539">Nucleus</keyword>
<evidence type="ECO:0000256" key="3">
    <source>
        <dbReference type="ARBA" id="ARBA00023015"/>
    </source>
</evidence>
<dbReference type="PANTHER" id="PTHR47663:SF1">
    <property type="entry name" value="XYLANOLYTIC TRANSCRIPTIONAL ACTIVATOR XLNR-RELATED"/>
    <property type="match status" value="1"/>
</dbReference>
<keyword evidence="10" id="KW-0472">Membrane</keyword>
<dbReference type="Pfam" id="PF04082">
    <property type="entry name" value="Fungal_trans"/>
    <property type="match status" value="1"/>
</dbReference>
<keyword evidence="13" id="KW-1185">Reference proteome</keyword>
<evidence type="ECO:0000256" key="9">
    <source>
        <dbReference type="SAM" id="MobiDB-lite"/>
    </source>
</evidence>
<dbReference type="InterPro" id="IPR001138">
    <property type="entry name" value="Zn2Cys6_DnaBD"/>
</dbReference>
<evidence type="ECO:0000256" key="8">
    <source>
        <dbReference type="ARBA" id="ARBA00037990"/>
    </source>
</evidence>
<proteinExistence type="inferred from homology"/>
<feature type="compositionally biased region" description="Gly residues" evidence="9">
    <location>
        <begin position="678"/>
        <end position="687"/>
    </location>
</feature>
<feature type="region of interest" description="Disordered" evidence="9">
    <location>
        <begin position="636"/>
        <end position="697"/>
    </location>
</feature>
<dbReference type="Pfam" id="PF00172">
    <property type="entry name" value="Zn_clus"/>
    <property type="match status" value="1"/>
</dbReference>
<evidence type="ECO:0000256" key="7">
    <source>
        <dbReference type="ARBA" id="ARBA00023242"/>
    </source>
</evidence>
<dbReference type="SMART" id="SM00906">
    <property type="entry name" value="Fungal_trans"/>
    <property type="match status" value="1"/>
</dbReference>
<dbReference type="EMBL" id="JAQQPM010000009">
    <property type="protein sequence ID" value="KAK2075110.1"/>
    <property type="molecule type" value="Genomic_DNA"/>
</dbReference>
<dbReference type="GO" id="GO:0008270">
    <property type="term" value="F:zinc ion binding"/>
    <property type="evidence" value="ECO:0007669"/>
    <property type="project" value="InterPro"/>
</dbReference>
<name>A0AAD9IDS7_9PEZI</name>
<evidence type="ECO:0000256" key="4">
    <source>
        <dbReference type="ARBA" id="ARBA00023125"/>
    </source>
</evidence>
<dbReference type="PANTHER" id="PTHR47663">
    <property type="entry name" value="XYLANOLYTIC TRANSCRIPTIONAL ACTIVATOR XLNR-RELATED"/>
    <property type="match status" value="1"/>
</dbReference>